<dbReference type="Pfam" id="PF00069">
    <property type="entry name" value="Pkinase"/>
    <property type="match status" value="1"/>
</dbReference>
<dbReference type="PROSITE" id="PS50003">
    <property type="entry name" value="PH_DOMAIN"/>
    <property type="match status" value="1"/>
</dbReference>
<feature type="binding site" evidence="9">
    <location>
        <position position="172"/>
    </location>
    <ligand>
        <name>ATP</name>
        <dbReference type="ChEBI" id="CHEBI:30616"/>
    </ligand>
</feature>
<proteinExistence type="inferred from homology"/>
<dbReference type="EC" id="2.7.11.1" evidence="2"/>
<evidence type="ECO:0000313" key="16">
    <source>
        <dbReference type="Proteomes" id="UP000179807"/>
    </source>
</evidence>
<dbReference type="InterPro" id="IPR008271">
    <property type="entry name" value="Ser/Thr_kinase_AS"/>
</dbReference>
<dbReference type="Pfam" id="PF00169">
    <property type="entry name" value="PH"/>
    <property type="match status" value="1"/>
</dbReference>
<feature type="domain" description="AGC-kinase C-terminal" evidence="14">
    <location>
        <begin position="401"/>
        <end position="472"/>
    </location>
</feature>
<evidence type="ECO:0000256" key="3">
    <source>
        <dbReference type="ARBA" id="ARBA00022527"/>
    </source>
</evidence>
<dbReference type="AlphaFoldDB" id="A0A1J4JFP8"/>
<dbReference type="RefSeq" id="XP_068351183.1">
    <property type="nucleotide sequence ID" value="XM_068510361.1"/>
</dbReference>
<evidence type="ECO:0000256" key="5">
    <source>
        <dbReference type="ARBA" id="ARBA00022679"/>
    </source>
</evidence>
<keyword evidence="3 10" id="KW-0723">Serine/threonine-protein kinase</keyword>
<sequence>MSGTSKEGWMTKQGGMIKTWKRRWFTLQGKMLYYYEKPGKKEQGSIDLSLAKSVEPCPECKRQPALKIIVPKVRTYIVAADNQDELNSWIDSIRKAIDTVGNDKGSSKGKGGDTGKKSSKKAGKNGSSKDETPVDDHPSMDDFSLLRVLGRGTYGKVQLVRFKRDGKLYAMKSMSKRILEETEQIQQTIQERDVLLKTHHPFLVSAYWSFQNPQKIFMVLDYVPGGELFGRLKEEGQFNEKRAQLYAAEILLGLGALHSFGFVYRDLKPENILVGFDGHLKITDFGLVKTNMESGNTTSTFCGTPEYIAPEMLQQQPYTKAVDWWSYGILVYEMLTGLPPFYDENVNKMYRMIISENVVFPSYISPNARDLISKLLDRNPETRLGAGDGDADDIKQHPFFQSLNWDDVLNKKIKPEWVPEIRSETDTSNFDTEFTGEEAAVSFEDASLIDQNTQKDFEGFTCVADKPNVLDNM</sequence>
<evidence type="ECO:0000256" key="7">
    <source>
        <dbReference type="ARBA" id="ARBA00022777"/>
    </source>
</evidence>
<keyword evidence="6 9" id="KW-0547">Nucleotide-binding</keyword>
<evidence type="ECO:0000256" key="2">
    <source>
        <dbReference type="ARBA" id="ARBA00012513"/>
    </source>
</evidence>
<evidence type="ECO:0000259" key="13">
    <source>
        <dbReference type="PROSITE" id="PS50011"/>
    </source>
</evidence>
<dbReference type="PROSITE" id="PS00107">
    <property type="entry name" value="PROTEIN_KINASE_ATP"/>
    <property type="match status" value="1"/>
</dbReference>
<dbReference type="SMART" id="SM00133">
    <property type="entry name" value="S_TK_X"/>
    <property type="match status" value="1"/>
</dbReference>
<dbReference type="VEuPathDB" id="TrichDB:TRFO_35613"/>
<evidence type="ECO:0000256" key="4">
    <source>
        <dbReference type="ARBA" id="ARBA00022553"/>
    </source>
</evidence>
<dbReference type="SUPFAM" id="SSF56112">
    <property type="entry name" value="Protein kinase-like (PK-like)"/>
    <property type="match status" value="1"/>
</dbReference>
<evidence type="ECO:0000256" key="10">
    <source>
        <dbReference type="RuleBase" id="RU000304"/>
    </source>
</evidence>
<dbReference type="Gene3D" id="3.30.200.20">
    <property type="entry name" value="Phosphorylase Kinase, domain 1"/>
    <property type="match status" value="1"/>
</dbReference>
<dbReference type="FunFam" id="2.30.29.30:FF:000286">
    <property type="entry name" value="PH-protein kinase domain containing protein"/>
    <property type="match status" value="1"/>
</dbReference>
<dbReference type="InterPro" id="IPR001849">
    <property type="entry name" value="PH_domain"/>
</dbReference>
<dbReference type="Gene3D" id="2.30.29.30">
    <property type="entry name" value="Pleckstrin-homology domain (PH domain)/Phosphotyrosine-binding domain (PTB)"/>
    <property type="match status" value="1"/>
</dbReference>
<evidence type="ECO:0000256" key="11">
    <source>
        <dbReference type="SAM" id="MobiDB-lite"/>
    </source>
</evidence>
<evidence type="ECO:0000259" key="12">
    <source>
        <dbReference type="PROSITE" id="PS50003"/>
    </source>
</evidence>
<keyword evidence="16" id="KW-1185">Reference proteome</keyword>
<gene>
    <name evidence="15" type="ORF">TRFO_35613</name>
</gene>
<evidence type="ECO:0000256" key="8">
    <source>
        <dbReference type="ARBA" id="ARBA00022840"/>
    </source>
</evidence>
<dbReference type="InterPro" id="IPR011993">
    <property type="entry name" value="PH-like_dom_sf"/>
</dbReference>
<accession>A0A1J4JFP8</accession>
<keyword evidence="8 9" id="KW-0067">ATP-binding</keyword>
<dbReference type="Pfam" id="PF00433">
    <property type="entry name" value="Pkinase_C"/>
    <property type="match status" value="1"/>
</dbReference>
<dbReference type="InterPro" id="IPR000961">
    <property type="entry name" value="AGC-kinase_C"/>
</dbReference>
<dbReference type="GO" id="GO:0004674">
    <property type="term" value="F:protein serine/threonine kinase activity"/>
    <property type="evidence" value="ECO:0007669"/>
    <property type="project" value="UniProtKB-KW"/>
</dbReference>
<feature type="compositionally biased region" description="Basic and acidic residues" evidence="11">
    <location>
        <begin position="127"/>
        <end position="138"/>
    </location>
</feature>
<dbReference type="EMBL" id="MLAK01001078">
    <property type="protein sequence ID" value="OHS98046.1"/>
    <property type="molecule type" value="Genomic_DNA"/>
</dbReference>
<dbReference type="GeneID" id="94845065"/>
<feature type="region of interest" description="Disordered" evidence="11">
    <location>
        <begin position="100"/>
        <end position="138"/>
    </location>
</feature>
<dbReference type="PROSITE" id="PS50011">
    <property type="entry name" value="PROTEIN_KINASE_DOM"/>
    <property type="match status" value="1"/>
</dbReference>
<dbReference type="PROSITE" id="PS00108">
    <property type="entry name" value="PROTEIN_KINASE_ST"/>
    <property type="match status" value="1"/>
</dbReference>
<dbReference type="InterPro" id="IPR017441">
    <property type="entry name" value="Protein_kinase_ATP_BS"/>
</dbReference>
<dbReference type="CDD" id="cd05123">
    <property type="entry name" value="STKc_AGC"/>
    <property type="match status" value="1"/>
</dbReference>
<dbReference type="Gene3D" id="1.10.510.10">
    <property type="entry name" value="Transferase(Phosphotransferase) domain 1"/>
    <property type="match status" value="1"/>
</dbReference>
<keyword evidence="5" id="KW-0808">Transferase</keyword>
<evidence type="ECO:0000259" key="14">
    <source>
        <dbReference type="PROSITE" id="PS51285"/>
    </source>
</evidence>
<reference evidence="15" key="1">
    <citation type="submission" date="2016-10" db="EMBL/GenBank/DDBJ databases">
        <authorList>
            <person name="Benchimol M."/>
            <person name="Almeida L.G."/>
            <person name="Vasconcelos A.T."/>
            <person name="Perreira-Neves A."/>
            <person name="Rosa I.A."/>
            <person name="Tasca T."/>
            <person name="Bogo M.R."/>
            <person name="de Souza W."/>
        </authorList>
    </citation>
    <scope>NUCLEOTIDE SEQUENCE [LARGE SCALE GENOMIC DNA]</scope>
    <source>
        <strain evidence="15">K</strain>
    </source>
</reference>
<dbReference type="SMART" id="SM00220">
    <property type="entry name" value="S_TKc"/>
    <property type="match status" value="1"/>
</dbReference>
<evidence type="ECO:0000256" key="1">
    <source>
        <dbReference type="ARBA" id="ARBA00006935"/>
    </source>
</evidence>
<dbReference type="SMART" id="SM00233">
    <property type="entry name" value="PH"/>
    <property type="match status" value="1"/>
</dbReference>
<evidence type="ECO:0000313" key="15">
    <source>
        <dbReference type="EMBL" id="OHS98046.1"/>
    </source>
</evidence>
<dbReference type="PANTHER" id="PTHR24351">
    <property type="entry name" value="RIBOSOMAL PROTEIN S6 KINASE"/>
    <property type="match status" value="1"/>
</dbReference>
<keyword evidence="4" id="KW-0597">Phosphoprotein</keyword>
<dbReference type="FunFam" id="3.30.200.20:FF:000537">
    <property type="entry name" value="Non-specific serine/threonine protein kinase"/>
    <property type="match status" value="1"/>
</dbReference>
<dbReference type="Proteomes" id="UP000179807">
    <property type="component" value="Unassembled WGS sequence"/>
</dbReference>
<evidence type="ECO:0000256" key="9">
    <source>
        <dbReference type="PROSITE-ProRule" id="PRU10141"/>
    </source>
</evidence>
<comment type="caution">
    <text evidence="15">The sequence shown here is derived from an EMBL/GenBank/DDBJ whole genome shotgun (WGS) entry which is preliminary data.</text>
</comment>
<comment type="similarity">
    <text evidence="1">Belongs to the protein kinase superfamily. AGC Ser/Thr protein kinase family. RAC subfamily.</text>
</comment>
<dbReference type="FunFam" id="1.10.510.10:FF:000008">
    <property type="entry name" value="Non-specific serine/threonine protein kinase"/>
    <property type="match status" value="1"/>
</dbReference>
<organism evidence="15 16">
    <name type="scientific">Tritrichomonas foetus</name>
    <dbReference type="NCBI Taxonomy" id="1144522"/>
    <lineage>
        <taxon>Eukaryota</taxon>
        <taxon>Metamonada</taxon>
        <taxon>Parabasalia</taxon>
        <taxon>Tritrichomonadida</taxon>
        <taxon>Tritrichomonadidae</taxon>
        <taxon>Tritrichomonas</taxon>
    </lineage>
</organism>
<protein>
    <recommendedName>
        <fullName evidence="2">non-specific serine/threonine protein kinase</fullName>
        <ecNumber evidence="2">2.7.11.1</ecNumber>
    </recommendedName>
</protein>
<evidence type="ECO:0000256" key="6">
    <source>
        <dbReference type="ARBA" id="ARBA00022741"/>
    </source>
</evidence>
<dbReference type="PROSITE" id="PS51285">
    <property type="entry name" value="AGC_KINASE_CTER"/>
    <property type="match status" value="1"/>
</dbReference>
<feature type="domain" description="PH" evidence="12">
    <location>
        <begin position="3"/>
        <end position="98"/>
    </location>
</feature>
<dbReference type="InterPro" id="IPR045270">
    <property type="entry name" value="STKc_AGC"/>
</dbReference>
<dbReference type="InterPro" id="IPR011009">
    <property type="entry name" value="Kinase-like_dom_sf"/>
</dbReference>
<dbReference type="InterPro" id="IPR000719">
    <property type="entry name" value="Prot_kinase_dom"/>
</dbReference>
<dbReference type="SUPFAM" id="SSF50729">
    <property type="entry name" value="PH domain-like"/>
    <property type="match status" value="1"/>
</dbReference>
<name>A0A1J4JFP8_9EUKA</name>
<keyword evidence="7 15" id="KW-0418">Kinase</keyword>
<dbReference type="InterPro" id="IPR017892">
    <property type="entry name" value="Pkinase_C"/>
</dbReference>
<feature type="domain" description="Protein kinase" evidence="13">
    <location>
        <begin position="143"/>
        <end position="400"/>
    </location>
</feature>
<dbReference type="GO" id="GO:0005524">
    <property type="term" value="F:ATP binding"/>
    <property type="evidence" value="ECO:0007669"/>
    <property type="project" value="UniProtKB-UniRule"/>
</dbReference>
<dbReference type="OrthoDB" id="63267at2759"/>